<dbReference type="VEuPathDB" id="FungiDB:SCHCODRAFT_02610090"/>
<keyword evidence="3" id="KW-1185">Reference proteome</keyword>
<evidence type="ECO:0000313" key="2">
    <source>
        <dbReference type="EMBL" id="EFJ02618.1"/>
    </source>
</evidence>
<dbReference type="InterPro" id="IPR036249">
    <property type="entry name" value="Thioredoxin-like_sf"/>
</dbReference>
<dbReference type="GeneID" id="9594737"/>
<dbReference type="STRING" id="578458.D8PK51"/>
<dbReference type="InterPro" id="IPR004045">
    <property type="entry name" value="Glutathione_S-Trfase_N"/>
</dbReference>
<dbReference type="OrthoDB" id="412788at2759"/>
<dbReference type="AlphaFoldDB" id="D8PK51"/>
<dbReference type="HOGENOM" id="CLU_063115_1_0_1"/>
<name>D8PK51_SCHCM</name>
<dbReference type="OMA" id="YWAAWVE"/>
<dbReference type="Pfam" id="PF13417">
    <property type="entry name" value="GST_N_3"/>
    <property type="match status" value="1"/>
</dbReference>
<dbReference type="InParanoid" id="D8PK51"/>
<dbReference type="EMBL" id="GL377302">
    <property type="protein sequence ID" value="EFJ02618.1"/>
    <property type="molecule type" value="Genomic_DNA"/>
</dbReference>
<evidence type="ECO:0000313" key="3">
    <source>
        <dbReference type="Proteomes" id="UP000007431"/>
    </source>
</evidence>
<protein>
    <recommendedName>
        <fullName evidence="1">GST N-terminal domain-containing protein</fullName>
    </recommendedName>
</protein>
<dbReference type="Proteomes" id="UP000007431">
    <property type="component" value="Unassembled WGS sequence"/>
</dbReference>
<dbReference type="SUPFAM" id="SSF47616">
    <property type="entry name" value="GST C-terminal domain-like"/>
    <property type="match status" value="1"/>
</dbReference>
<sequence>MSKYTLHTFGGSVWAAAPGLAVLELGLGDAVELKTVNLVEGENFRPEFLAKNPHGTLPTLETPGKNLTSTAEVIKFFVENAPNKVKAGNTEFITEIHEDKYDPNFAFLLARSDAELAAKAGGFPGLFLANRQRALEEQSARPEAAPYKTFYEEKKKANGGLLAIFQGKVPAEVKEGFFKTSQAHFENVKKYLYEVLPKHLSSASPFLGGAQPGEDDFHLGAWLTRIAAVSGAQKPEEAAEKLAANFGAPVPEKVLAYWDAWVVRPSWKEVYDGKCH</sequence>
<organism evidence="3">
    <name type="scientific">Schizophyllum commune (strain H4-8 / FGSC 9210)</name>
    <name type="common">Split gill fungus</name>
    <dbReference type="NCBI Taxonomy" id="578458"/>
    <lineage>
        <taxon>Eukaryota</taxon>
        <taxon>Fungi</taxon>
        <taxon>Dikarya</taxon>
        <taxon>Basidiomycota</taxon>
        <taxon>Agaricomycotina</taxon>
        <taxon>Agaricomycetes</taxon>
        <taxon>Agaricomycetidae</taxon>
        <taxon>Agaricales</taxon>
        <taxon>Schizophyllaceae</taxon>
        <taxon>Schizophyllum</taxon>
    </lineage>
</organism>
<feature type="domain" description="GST N-terminal" evidence="1">
    <location>
        <begin position="2"/>
        <end position="105"/>
    </location>
</feature>
<dbReference type="KEGG" id="scm:SCHCO_02610090"/>
<dbReference type="InterPro" id="IPR036282">
    <property type="entry name" value="Glutathione-S-Trfase_C_sf"/>
</dbReference>
<dbReference type="SUPFAM" id="SSF52833">
    <property type="entry name" value="Thioredoxin-like"/>
    <property type="match status" value="1"/>
</dbReference>
<dbReference type="Gene3D" id="3.40.30.10">
    <property type="entry name" value="Glutaredoxin"/>
    <property type="match status" value="1"/>
</dbReference>
<dbReference type="eggNOG" id="ENOG502SK8H">
    <property type="taxonomic scope" value="Eukaryota"/>
</dbReference>
<dbReference type="RefSeq" id="XP_003037520.1">
    <property type="nucleotide sequence ID" value="XM_003037474.1"/>
</dbReference>
<proteinExistence type="predicted"/>
<evidence type="ECO:0000259" key="1">
    <source>
        <dbReference type="PROSITE" id="PS50404"/>
    </source>
</evidence>
<gene>
    <name evidence="2" type="ORF">SCHCODRAFT_10237</name>
</gene>
<accession>D8PK51</accession>
<reference evidence="2 3" key="1">
    <citation type="journal article" date="2010" name="Nat. Biotechnol.">
        <title>Genome sequence of the model mushroom Schizophyllum commune.</title>
        <authorList>
            <person name="Ohm R.A."/>
            <person name="de Jong J.F."/>
            <person name="Lugones L.G."/>
            <person name="Aerts A."/>
            <person name="Kothe E."/>
            <person name="Stajich J.E."/>
            <person name="de Vries R.P."/>
            <person name="Record E."/>
            <person name="Levasseur A."/>
            <person name="Baker S.E."/>
            <person name="Bartholomew K.A."/>
            <person name="Coutinho P.M."/>
            <person name="Erdmann S."/>
            <person name="Fowler T.J."/>
            <person name="Gathman A.C."/>
            <person name="Lombard V."/>
            <person name="Henrissat B."/>
            <person name="Knabe N."/>
            <person name="Kuees U."/>
            <person name="Lilly W.W."/>
            <person name="Lindquist E."/>
            <person name="Lucas S."/>
            <person name="Magnuson J.K."/>
            <person name="Piumi F."/>
            <person name="Raudaskoski M."/>
            <person name="Salamov A."/>
            <person name="Schmutz J."/>
            <person name="Schwarze F.W.M.R."/>
            <person name="vanKuyk P.A."/>
            <person name="Horton J.S."/>
            <person name="Grigoriev I.V."/>
            <person name="Woesten H.A.B."/>
        </authorList>
    </citation>
    <scope>NUCLEOTIDE SEQUENCE [LARGE SCALE GENOMIC DNA]</scope>
    <source>
        <strain evidence="3">H4-8 / FGSC 9210</strain>
    </source>
</reference>
<dbReference type="PROSITE" id="PS50404">
    <property type="entry name" value="GST_NTER"/>
    <property type="match status" value="1"/>
</dbReference>